<accession>A0A0A9BWN4</accession>
<evidence type="ECO:0000313" key="1">
    <source>
        <dbReference type="EMBL" id="JAD63657.1"/>
    </source>
</evidence>
<dbReference type="EMBL" id="GBRH01234238">
    <property type="protein sequence ID" value="JAD63657.1"/>
    <property type="molecule type" value="Transcribed_RNA"/>
</dbReference>
<protein>
    <submittedName>
        <fullName evidence="1">Uncharacterized protein</fullName>
    </submittedName>
</protein>
<reference evidence="1" key="1">
    <citation type="submission" date="2014-09" db="EMBL/GenBank/DDBJ databases">
        <authorList>
            <person name="Magalhaes I.L.F."/>
            <person name="Oliveira U."/>
            <person name="Santos F.R."/>
            <person name="Vidigal T.H.D.A."/>
            <person name="Brescovit A.D."/>
            <person name="Santos A.J."/>
        </authorList>
    </citation>
    <scope>NUCLEOTIDE SEQUENCE</scope>
    <source>
        <tissue evidence="1">Shoot tissue taken approximately 20 cm above the soil surface</tissue>
    </source>
</reference>
<organism evidence="1">
    <name type="scientific">Arundo donax</name>
    <name type="common">Giant reed</name>
    <name type="synonym">Donax arundinaceus</name>
    <dbReference type="NCBI Taxonomy" id="35708"/>
    <lineage>
        <taxon>Eukaryota</taxon>
        <taxon>Viridiplantae</taxon>
        <taxon>Streptophyta</taxon>
        <taxon>Embryophyta</taxon>
        <taxon>Tracheophyta</taxon>
        <taxon>Spermatophyta</taxon>
        <taxon>Magnoliopsida</taxon>
        <taxon>Liliopsida</taxon>
        <taxon>Poales</taxon>
        <taxon>Poaceae</taxon>
        <taxon>PACMAD clade</taxon>
        <taxon>Arundinoideae</taxon>
        <taxon>Arundineae</taxon>
        <taxon>Arundo</taxon>
    </lineage>
</organism>
<name>A0A0A9BWN4_ARUDO</name>
<proteinExistence type="predicted"/>
<dbReference type="AlphaFoldDB" id="A0A0A9BWN4"/>
<reference evidence="1" key="2">
    <citation type="journal article" date="2015" name="Data Brief">
        <title>Shoot transcriptome of the giant reed, Arundo donax.</title>
        <authorList>
            <person name="Barrero R.A."/>
            <person name="Guerrero F.D."/>
            <person name="Moolhuijzen P."/>
            <person name="Goolsby J.A."/>
            <person name="Tidwell J."/>
            <person name="Bellgard S.E."/>
            <person name="Bellgard M.I."/>
        </authorList>
    </citation>
    <scope>NUCLEOTIDE SEQUENCE</scope>
    <source>
        <tissue evidence="1">Shoot tissue taken approximately 20 cm above the soil surface</tissue>
    </source>
</reference>
<sequence>MVASYIGSHFLKRKTMVGSWSQLPSMLRLHMFGYRVPICCSYFLCPHYFTASYRCCTINNIVLTVLREITNDIKLWCMAGAKGLQASCPG</sequence>